<dbReference type="EMBL" id="AP027081">
    <property type="protein sequence ID" value="BDU77836.1"/>
    <property type="molecule type" value="Genomic_DNA"/>
</dbReference>
<dbReference type="PROSITE" id="PS00198">
    <property type="entry name" value="4FE4S_FER_1"/>
    <property type="match status" value="1"/>
</dbReference>
<dbReference type="Gene3D" id="3.30.70.20">
    <property type="match status" value="1"/>
</dbReference>
<keyword evidence="2" id="KW-0560">Oxidoreductase</keyword>
<dbReference type="SUPFAM" id="SSF52518">
    <property type="entry name" value="Thiamin diphosphate-binding fold (THDP-binding)"/>
    <property type="match status" value="1"/>
</dbReference>
<dbReference type="CDD" id="cd07034">
    <property type="entry name" value="TPP_PYR_PFOR_IOR-alpha_like"/>
    <property type="match status" value="1"/>
</dbReference>
<dbReference type="Proteomes" id="UP001228113">
    <property type="component" value="Chromosome"/>
</dbReference>
<keyword evidence="1" id="KW-0479">Metal-binding</keyword>
<dbReference type="InterPro" id="IPR017900">
    <property type="entry name" value="4Fe4S_Fe_S_CS"/>
</dbReference>
<dbReference type="GO" id="GO:0046872">
    <property type="term" value="F:metal ion binding"/>
    <property type="evidence" value="ECO:0007669"/>
    <property type="project" value="UniProtKB-KW"/>
</dbReference>
<feature type="domain" description="4Fe-4S ferredoxin-type" evidence="5">
    <location>
        <begin position="8"/>
        <end position="37"/>
    </location>
</feature>
<protein>
    <submittedName>
        <fullName evidence="6">3-methyl-2-oxobutanoate dehydrogenase subunit VorB</fullName>
    </submittedName>
</protein>
<dbReference type="PROSITE" id="PS51379">
    <property type="entry name" value="4FE4S_FER_2"/>
    <property type="match status" value="2"/>
</dbReference>
<keyword evidence="3" id="KW-0408">Iron</keyword>
<sequence>MAQLKERPKPFLLPDYCKGCGRCISACAKGCITFDKEIDAATGYVPVVIDLEACNACGLCMDACPEPYGLRETPADVDFELQDPAKLFGGKKSTAPTPVDIPNQRIPLPKSEPLVIKGNYASAIGALLAGCRHVFGYPITPSTEGAELMAKLLPKLDGTFLQAVSEVATVNHMYGSGGAGYPCMTFTSSPGFSLMLEGVSYMVGAEIPGVFVNVMRGGPGLGNIAPEQSDVKLACRGLGHGNTHAITLMPSTPQEMLDLTMLAFELTFKYRNPVVILGDGYLGQMTGKVTLPDFMIKPGIPTWAVNGDAMHRGNLISSIYLSEQDLEAHNVYLNDKYRRMIEAESRCETFMADDAEILIIAANTPARASKGAVQDLRQKGIKAGLFRPITVWPFPVKQLAKELAHVKQVVVVEASNGQLEDEVRLALSNHGVTQLPAFSHVRHFGGMLPQQTEVLAHIQALLAKEAK</sequence>
<feature type="domain" description="4Fe-4S ferredoxin-type" evidence="5">
    <location>
        <begin position="45"/>
        <end position="75"/>
    </location>
</feature>
<organism evidence="6 7">
    <name type="scientific">Mesoterricola sediminis</name>
    <dbReference type="NCBI Taxonomy" id="2927980"/>
    <lineage>
        <taxon>Bacteria</taxon>
        <taxon>Pseudomonadati</taxon>
        <taxon>Acidobacteriota</taxon>
        <taxon>Holophagae</taxon>
        <taxon>Holophagales</taxon>
        <taxon>Holophagaceae</taxon>
        <taxon>Mesoterricola</taxon>
    </lineage>
</organism>
<dbReference type="InterPro" id="IPR009014">
    <property type="entry name" value="Transketo_C/PFOR_II"/>
</dbReference>
<dbReference type="PANTHER" id="PTHR43088">
    <property type="entry name" value="SUBUNIT OF PYRUVATE:FLAVODOXIN OXIDOREDUCTASE-RELATED"/>
    <property type="match status" value="1"/>
</dbReference>
<evidence type="ECO:0000313" key="6">
    <source>
        <dbReference type="EMBL" id="BDU77836.1"/>
    </source>
</evidence>
<dbReference type="InterPro" id="IPR052368">
    <property type="entry name" value="2-oxoacid_oxidoreductase"/>
</dbReference>
<name>A0AA48H5M6_9BACT</name>
<dbReference type="Pfam" id="PF17147">
    <property type="entry name" value="PFOR_II"/>
    <property type="match status" value="1"/>
</dbReference>
<dbReference type="GO" id="GO:0051536">
    <property type="term" value="F:iron-sulfur cluster binding"/>
    <property type="evidence" value="ECO:0007669"/>
    <property type="project" value="UniProtKB-KW"/>
</dbReference>
<dbReference type="AlphaFoldDB" id="A0AA48H5M6"/>
<dbReference type="PANTHER" id="PTHR43088:SF1">
    <property type="entry name" value="SUBUNIT OF PYRUVATE:FLAVODOXIN OXIDOREDUCTASE"/>
    <property type="match status" value="1"/>
</dbReference>
<reference evidence="6" key="1">
    <citation type="journal article" date="2023" name="Int. J. Syst. Evol. Microbiol.">
        <title>Mesoterricola silvestris gen. nov., sp. nov., Mesoterricola sediminis sp. nov., Geothrix oryzae sp. nov., Geothrix edaphica sp. nov., Geothrix rubra sp. nov., and Geothrix limicola sp. nov., six novel members of Acidobacteriota isolated from soils.</title>
        <authorList>
            <person name="Itoh H."/>
            <person name="Sugisawa Y."/>
            <person name="Mise K."/>
            <person name="Xu Z."/>
            <person name="Kuniyasu M."/>
            <person name="Ushijima N."/>
            <person name="Kawano K."/>
            <person name="Kobayashi E."/>
            <person name="Shiratori Y."/>
            <person name="Masuda Y."/>
            <person name="Senoo K."/>
        </authorList>
    </citation>
    <scope>NUCLEOTIDE SEQUENCE</scope>
    <source>
        <strain evidence="6">W786</strain>
    </source>
</reference>
<dbReference type="GO" id="GO:0016491">
    <property type="term" value="F:oxidoreductase activity"/>
    <property type="evidence" value="ECO:0007669"/>
    <property type="project" value="UniProtKB-KW"/>
</dbReference>
<dbReference type="InterPro" id="IPR017896">
    <property type="entry name" value="4Fe4S_Fe-S-bd"/>
</dbReference>
<evidence type="ECO:0000313" key="7">
    <source>
        <dbReference type="Proteomes" id="UP001228113"/>
    </source>
</evidence>
<evidence type="ECO:0000256" key="3">
    <source>
        <dbReference type="ARBA" id="ARBA00023004"/>
    </source>
</evidence>
<dbReference type="RefSeq" id="WP_243335865.1">
    <property type="nucleotide sequence ID" value="NZ_AP027081.1"/>
</dbReference>
<evidence type="ECO:0000256" key="4">
    <source>
        <dbReference type="ARBA" id="ARBA00023014"/>
    </source>
</evidence>
<dbReference type="Pfam" id="PF12838">
    <property type="entry name" value="Fer4_7"/>
    <property type="match status" value="1"/>
</dbReference>
<dbReference type="NCBIfam" id="NF005507">
    <property type="entry name" value="PRK07119.1"/>
    <property type="match status" value="1"/>
</dbReference>
<evidence type="ECO:0000256" key="2">
    <source>
        <dbReference type="ARBA" id="ARBA00023002"/>
    </source>
</evidence>
<gene>
    <name evidence="6" type="ORF">METESE_27940</name>
</gene>
<accession>A0AA48H5M6</accession>
<dbReference type="InterPro" id="IPR002880">
    <property type="entry name" value="Pyrv_Fd/Flavodoxin_OxRdtase_N"/>
</dbReference>
<evidence type="ECO:0000259" key="5">
    <source>
        <dbReference type="PROSITE" id="PS51379"/>
    </source>
</evidence>
<dbReference type="Pfam" id="PF01855">
    <property type="entry name" value="POR_N"/>
    <property type="match status" value="1"/>
</dbReference>
<proteinExistence type="predicted"/>
<dbReference type="SUPFAM" id="SSF54862">
    <property type="entry name" value="4Fe-4S ferredoxins"/>
    <property type="match status" value="1"/>
</dbReference>
<dbReference type="InterPro" id="IPR033412">
    <property type="entry name" value="PFOR_II"/>
</dbReference>
<dbReference type="Gene3D" id="3.40.50.970">
    <property type="match status" value="1"/>
</dbReference>
<dbReference type="SUPFAM" id="SSF52922">
    <property type="entry name" value="TK C-terminal domain-like"/>
    <property type="match status" value="1"/>
</dbReference>
<dbReference type="InterPro" id="IPR029061">
    <property type="entry name" value="THDP-binding"/>
</dbReference>
<evidence type="ECO:0000256" key="1">
    <source>
        <dbReference type="ARBA" id="ARBA00022723"/>
    </source>
</evidence>
<dbReference type="Gene3D" id="3.40.50.920">
    <property type="match status" value="1"/>
</dbReference>
<keyword evidence="4" id="KW-0411">Iron-sulfur</keyword>
<keyword evidence="7" id="KW-1185">Reference proteome</keyword>
<dbReference type="KEGG" id="msea:METESE_27940"/>